<proteinExistence type="predicted"/>
<evidence type="ECO:0000313" key="2">
    <source>
        <dbReference type="EMBL" id="CAI10421.1"/>
    </source>
</evidence>
<dbReference type="Proteomes" id="UP000006552">
    <property type="component" value="Plasmid 1"/>
</dbReference>
<accession>Q5NWZ3</accession>
<keyword evidence="2" id="KW-0614">Plasmid</keyword>
<evidence type="ECO:0000256" key="1">
    <source>
        <dbReference type="SAM" id="Phobius"/>
    </source>
</evidence>
<keyword evidence="1" id="KW-0472">Membrane</keyword>
<organism evidence="2 3">
    <name type="scientific">Aromatoleum aromaticum (strain DSM 19018 / LMG 30748 / EbN1)</name>
    <name type="common">Azoarcus sp. (strain EbN1)</name>
    <dbReference type="NCBI Taxonomy" id="76114"/>
    <lineage>
        <taxon>Bacteria</taxon>
        <taxon>Pseudomonadati</taxon>
        <taxon>Pseudomonadota</taxon>
        <taxon>Betaproteobacteria</taxon>
        <taxon>Rhodocyclales</taxon>
        <taxon>Rhodocyclaceae</taxon>
        <taxon>Aromatoleum</taxon>
    </lineage>
</organism>
<dbReference type="RefSeq" id="WP_011254758.1">
    <property type="nucleotide sequence ID" value="NC_006823.1"/>
</dbReference>
<dbReference type="AlphaFoldDB" id="Q5NWZ3"/>
<name>Q5NWZ3_AROAE</name>
<sequence>MPKLFGFSALQLLGTLLVAGAVMHFVGAFAAFLIVALISAAIHFRAIKAQRPEAAWEITEQGTRELWNDGPRAPTRREIKP</sequence>
<dbReference type="KEGG" id="eba:p1D19"/>
<geneLocation type="plasmid" evidence="3">
    <name>pAzo1</name>
</geneLocation>
<evidence type="ECO:0008006" key="4">
    <source>
        <dbReference type="Google" id="ProtNLM"/>
    </source>
</evidence>
<dbReference type="HOGENOM" id="CLU_2566411_0_0_4"/>
<feature type="transmembrane region" description="Helical" evidence="1">
    <location>
        <begin position="29"/>
        <end position="47"/>
    </location>
</feature>
<keyword evidence="1" id="KW-1133">Transmembrane helix</keyword>
<reference evidence="2 3" key="1">
    <citation type="journal article" date="2005" name="Arch. Microbiol.">
        <title>The genome sequence of an anaerobic aromatic-degrading denitrifying bacterium, strain EbN1.</title>
        <authorList>
            <person name="Rabus R."/>
            <person name="Kube M."/>
            <person name="Heider J."/>
            <person name="Beck A."/>
            <person name="Heitmann K."/>
            <person name="Widdel F."/>
            <person name="Reinhardt R."/>
        </authorList>
    </citation>
    <scope>NUCLEOTIDE SEQUENCE [LARGE SCALE GENOMIC DNA]</scope>
    <source>
        <strain evidence="2 3">EbN1</strain>
        <plasmid evidence="3">Plasmid pAzo1</plasmid>
    </source>
</reference>
<gene>
    <name evidence="2" type="ORF">p1D19</name>
</gene>
<keyword evidence="3" id="KW-1185">Reference proteome</keyword>
<dbReference type="EMBL" id="CR555307">
    <property type="protein sequence ID" value="CAI10421.1"/>
    <property type="molecule type" value="Genomic_DNA"/>
</dbReference>
<protein>
    <recommendedName>
        <fullName evidence="4">Transmembrane protein</fullName>
    </recommendedName>
</protein>
<evidence type="ECO:0000313" key="3">
    <source>
        <dbReference type="Proteomes" id="UP000006552"/>
    </source>
</evidence>
<keyword evidence="1" id="KW-0812">Transmembrane</keyword>